<organism evidence="2 3">
    <name type="scientific">Catenulispora subtropica</name>
    <dbReference type="NCBI Taxonomy" id="450798"/>
    <lineage>
        <taxon>Bacteria</taxon>
        <taxon>Bacillati</taxon>
        <taxon>Actinomycetota</taxon>
        <taxon>Actinomycetes</taxon>
        <taxon>Catenulisporales</taxon>
        <taxon>Catenulisporaceae</taxon>
        <taxon>Catenulispora</taxon>
    </lineage>
</organism>
<dbReference type="SUPFAM" id="SSF48208">
    <property type="entry name" value="Six-hairpin glycosidases"/>
    <property type="match status" value="1"/>
</dbReference>
<proteinExistence type="predicted"/>
<dbReference type="Pfam" id="PF22422">
    <property type="entry name" value="MGH1-like_GH"/>
    <property type="match status" value="2"/>
</dbReference>
<dbReference type="InterPro" id="IPR012341">
    <property type="entry name" value="6hp_glycosidase-like_sf"/>
</dbReference>
<reference evidence="2 3" key="1">
    <citation type="journal article" date="2019" name="Int. J. Syst. Evol. Microbiol.">
        <title>The Global Catalogue of Microorganisms (GCM) 10K type strain sequencing project: providing services to taxonomists for standard genome sequencing and annotation.</title>
        <authorList>
            <consortium name="The Broad Institute Genomics Platform"/>
            <consortium name="The Broad Institute Genome Sequencing Center for Infectious Disease"/>
            <person name="Wu L."/>
            <person name="Ma J."/>
        </authorList>
    </citation>
    <scope>NUCLEOTIDE SEQUENCE [LARGE SCALE GENOMIC DNA]</scope>
    <source>
        <strain evidence="2 3">JCM 16013</strain>
    </source>
</reference>
<evidence type="ECO:0000259" key="1">
    <source>
        <dbReference type="Pfam" id="PF22422"/>
    </source>
</evidence>
<dbReference type="PANTHER" id="PTHR10412">
    <property type="entry name" value="MANNOSYL-OLIGOSACCHARIDE GLUCOSIDASE"/>
    <property type="match status" value="1"/>
</dbReference>
<dbReference type="InterPro" id="IPR054491">
    <property type="entry name" value="MGH1-like_GH"/>
</dbReference>
<evidence type="ECO:0000313" key="3">
    <source>
        <dbReference type="Proteomes" id="UP001499854"/>
    </source>
</evidence>
<dbReference type="Gene3D" id="1.50.10.10">
    <property type="match status" value="2"/>
</dbReference>
<feature type="domain" description="Mannosylglycerate hydrolase MGH1-like glycoside hydrolase" evidence="1">
    <location>
        <begin position="753"/>
        <end position="889"/>
    </location>
</feature>
<name>A0ABN2RMZ5_9ACTN</name>
<dbReference type="InterPro" id="IPR008928">
    <property type="entry name" value="6-hairpin_glycosidase_sf"/>
</dbReference>
<dbReference type="PANTHER" id="PTHR10412:SF10">
    <property type="entry name" value="GLYCOSYL HYDROLASE FAMILY 63 C-TERMINAL DOMAIN-CONTAINING PROTEIN"/>
    <property type="match status" value="1"/>
</dbReference>
<keyword evidence="3" id="KW-1185">Reference proteome</keyword>
<evidence type="ECO:0000313" key="2">
    <source>
        <dbReference type="EMBL" id="GAA1971792.1"/>
    </source>
</evidence>
<feature type="domain" description="Mannosylglycerate hydrolase MGH1-like glycoside hydrolase" evidence="1">
    <location>
        <begin position="451"/>
        <end position="677"/>
    </location>
</feature>
<dbReference type="InterPro" id="IPR004888">
    <property type="entry name" value="Glycoside_hydrolase_63"/>
</dbReference>
<dbReference type="EMBL" id="BAAAQM010000017">
    <property type="protein sequence ID" value="GAA1971792.1"/>
    <property type="molecule type" value="Genomic_DNA"/>
</dbReference>
<accession>A0ABN2RMZ5</accession>
<comment type="caution">
    <text evidence="2">The sequence shown here is derived from an EMBL/GenBank/DDBJ whole genome shotgun (WGS) entry which is preliminary data.</text>
</comment>
<protein>
    <submittedName>
        <fullName evidence="2">Glucosidase</fullName>
    </submittedName>
</protein>
<sequence>MFGIREYGLFGNRPKSQGSTLGRMEDAERIRLSAADAEGDARVPWREWGPYLAERAWGTVREDYSEGGTAWDYFPHDHARSRAYRWNEDGLGGICDELQRFCFALAFWNGVDPILKERLFGVSGREGNHGEDVKEYWWFLDSTPTHSWMRWRYHYPQREFPYHELLDTARKLGGADPEYELVDTGIFDDDRYWAITADYAKAGPHDMCIRVRVENMGPEPATLQVLPTLWFRNTWSWGLPDRDAVPRITVHGARLAGEHEHLRPLSLVGEGSPEVLVCDNETNSERLWGYGGYSRFPKDGINDHVVDGAATVNPDRVGTKAALRYVLTVPAWKSAEIRLRLRMAGPDVPKLTRARLLGRGFDAVMEQREQEADEFFAALTPPSCTDDEAMVLRQAVGGLMWSKQFYHYNVPRWLDHDPGHAAPVGGTARRNAHWWHMSARDVIAMPDTWEYPWFAAWDLAFHAVALARVDPGFAKQQLHLLLRDWYLHPSGQMPAYEWNFGDVNPPVHAWAALQVFAADGGRDFAFLKRVFHRLLLNFTWWVNRLDADGKNVFEGGFLGLDNIGPFDRSAGVPSGGQLEQSDGTAWMALFTLTMMDMALVLANEDSAYGEMVTKFFEHFALIVEAANTQGLWNEEDGFYYDVIRVPGQEGVPLRVRSVVGLLPLSATATVSSAALAAIPELEQRVAWYRTNKPHYADVLHGRMMPASDLRLLTMVRHDQFPRLLERMLDEDEFLSAHGLRALSRAHLASPFTVRLGETDYSVGYEPAESRSTLFGGNSNWRGPIWFPVNYMLIDALDRHHRFFGDRLRVPYPTHSAPHAAPSREATLGEIADDLSRRLVSLFLNDADGRRPVFGQTELFQKNPDWHDLIPFHEYFHGDTGAGLGASHQTGWTALVINLILRQSSFSTPA</sequence>
<dbReference type="Proteomes" id="UP001499854">
    <property type="component" value="Unassembled WGS sequence"/>
</dbReference>
<gene>
    <name evidence="2" type="ORF">GCM10009838_33990</name>
</gene>